<proteinExistence type="predicted"/>
<dbReference type="EMBL" id="CM046397">
    <property type="protein sequence ID" value="KAI8536347.1"/>
    <property type="molecule type" value="Genomic_DNA"/>
</dbReference>
<reference evidence="1" key="1">
    <citation type="submission" date="2022-02" db="EMBL/GenBank/DDBJ databases">
        <title>Plant Genome Project.</title>
        <authorList>
            <person name="Zhang R.-G."/>
        </authorList>
    </citation>
    <scope>NUCLEOTIDE SEQUENCE</scope>
    <source>
        <strain evidence="1">AT1</strain>
    </source>
</reference>
<evidence type="ECO:0000313" key="2">
    <source>
        <dbReference type="Proteomes" id="UP001062846"/>
    </source>
</evidence>
<accession>A0ACC0M633</accession>
<gene>
    <name evidence="1" type="ORF">RHMOL_Rhmol10G0250200</name>
</gene>
<protein>
    <submittedName>
        <fullName evidence="1">Uncharacterized protein</fullName>
    </submittedName>
</protein>
<dbReference type="Proteomes" id="UP001062846">
    <property type="component" value="Chromosome 10"/>
</dbReference>
<name>A0ACC0M633_RHOML</name>
<organism evidence="1 2">
    <name type="scientific">Rhododendron molle</name>
    <name type="common">Chinese azalea</name>
    <name type="synonym">Azalea mollis</name>
    <dbReference type="NCBI Taxonomy" id="49168"/>
    <lineage>
        <taxon>Eukaryota</taxon>
        <taxon>Viridiplantae</taxon>
        <taxon>Streptophyta</taxon>
        <taxon>Embryophyta</taxon>
        <taxon>Tracheophyta</taxon>
        <taxon>Spermatophyta</taxon>
        <taxon>Magnoliopsida</taxon>
        <taxon>eudicotyledons</taxon>
        <taxon>Gunneridae</taxon>
        <taxon>Pentapetalae</taxon>
        <taxon>asterids</taxon>
        <taxon>Ericales</taxon>
        <taxon>Ericaceae</taxon>
        <taxon>Ericoideae</taxon>
        <taxon>Rhodoreae</taxon>
        <taxon>Rhododendron</taxon>
    </lineage>
</organism>
<sequence length="106" mass="12162">METDPKLEAAILYPSQCYLGPLEELPILTKEELLTQEREYFEKAETISERNHMKWDVLRKRLWDMGSHDDLVEVLHLTLAFTVETLSKAYNKANCSTAEATSTPSS</sequence>
<evidence type="ECO:0000313" key="1">
    <source>
        <dbReference type="EMBL" id="KAI8536347.1"/>
    </source>
</evidence>
<comment type="caution">
    <text evidence="1">The sequence shown here is derived from an EMBL/GenBank/DDBJ whole genome shotgun (WGS) entry which is preliminary data.</text>
</comment>
<keyword evidence="2" id="KW-1185">Reference proteome</keyword>